<reference evidence="11 12" key="1">
    <citation type="journal article" date="2015" name="Stand. Genomic Sci.">
        <title>Genomic Encyclopedia of Bacterial and Archaeal Type Strains, Phase III: the genomes of soil and plant-associated and newly described type strains.</title>
        <authorList>
            <person name="Whitman W.B."/>
            <person name="Woyke T."/>
            <person name="Klenk H.P."/>
            <person name="Zhou Y."/>
            <person name="Lilburn T.G."/>
            <person name="Beck B.J."/>
            <person name="De Vos P."/>
            <person name="Vandamme P."/>
            <person name="Eisen J.A."/>
            <person name="Garrity G."/>
            <person name="Hugenholtz P."/>
            <person name="Kyrpides N.C."/>
        </authorList>
    </citation>
    <scope>NUCLEOTIDE SEQUENCE [LARGE SCALE GENOMIC DNA]</scope>
    <source>
        <strain evidence="11 12">CGMCC 1.10821</strain>
    </source>
</reference>
<dbReference type="Proteomes" id="UP000315167">
    <property type="component" value="Unassembled WGS sequence"/>
</dbReference>
<dbReference type="Gene3D" id="3.40.50.10090">
    <property type="match status" value="2"/>
</dbReference>
<dbReference type="GO" id="GO:0006780">
    <property type="term" value="P:uroporphyrinogen III biosynthetic process"/>
    <property type="evidence" value="ECO:0007669"/>
    <property type="project" value="UniProtKB-UniRule"/>
</dbReference>
<evidence type="ECO:0000259" key="10">
    <source>
        <dbReference type="Pfam" id="PF02602"/>
    </source>
</evidence>
<evidence type="ECO:0000313" key="11">
    <source>
        <dbReference type="EMBL" id="TWI05774.1"/>
    </source>
</evidence>
<dbReference type="UniPathway" id="UPA00251">
    <property type="reaction ID" value="UER00320"/>
</dbReference>
<dbReference type="GO" id="GO:0006782">
    <property type="term" value="P:protoporphyrinogen IX biosynthetic process"/>
    <property type="evidence" value="ECO:0007669"/>
    <property type="project" value="UniProtKB-UniRule"/>
</dbReference>
<evidence type="ECO:0000256" key="6">
    <source>
        <dbReference type="ARBA" id="ARBA00037589"/>
    </source>
</evidence>
<evidence type="ECO:0000256" key="8">
    <source>
        <dbReference type="ARBA" id="ARBA00048617"/>
    </source>
</evidence>
<sequence>MPSPISSDRALAGWQLISLRPAGEHAELRRAAARHGARVLALSPWRLRLLDDATTRACLRETLQLERVLFTSPAAVKAAATLQRLRARRGQTWLAVGEGTARALHRAGVAQVHAPTRMDSEGLLALPPLQSLRGSRVGLVTAPGGRGTITPALVARGARVVRCDVYTREPIAWNPQALARLRALAAPYALALSSGEALQRTLAALPPELADKLRLARAIAASARLAALARAAGFDDVIVADSARPAALLAAAAHAAAGPLPLA</sequence>
<dbReference type="InterPro" id="IPR039793">
    <property type="entry name" value="UROS/Hem4"/>
</dbReference>
<accession>A0A562LE98</accession>
<protein>
    <recommendedName>
        <fullName evidence="7 9">Uroporphyrinogen-III synthase</fullName>
        <ecNumber evidence="3 9">4.2.1.75</ecNumber>
    </recommendedName>
</protein>
<evidence type="ECO:0000256" key="3">
    <source>
        <dbReference type="ARBA" id="ARBA00013109"/>
    </source>
</evidence>
<comment type="pathway">
    <text evidence="1 9">Porphyrin-containing compound metabolism; protoporphyrin-IX biosynthesis; coproporphyrinogen-III from 5-aminolevulinate: step 3/4.</text>
</comment>
<dbReference type="SUPFAM" id="SSF69618">
    <property type="entry name" value="HemD-like"/>
    <property type="match status" value="1"/>
</dbReference>
<evidence type="ECO:0000313" key="12">
    <source>
        <dbReference type="Proteomes" id="UP000315167"/>
    </source>
</evidence>
<gene>
    <name evidence="11" type="ORF">IP90_00030</name>
</gene>
<feature type="domain" description="Tetrapyrrole biosynthesis uroporphyrinogen III synthase" evidence="10">
    <location>
        <begin position="27"/>
        <end position="249"/>
    </location>
</feature>
<dbReference type="EMBL" id="VLKN01000001">
    <property type="protein sequence ID" value="TWI05774.1"/>
    <property type="molecule type" value="Genomic_DNA"/>
</dbReference>
<evidence type="ECO:0000256" key="4">
    <source>
        <dbReference type="ARBA" id="ARBA00023239"/>
    </source>
</evidence>
<dbReference type="Pfam" id="PF02602">
    <property type="entry name" value="HEM4"/>
    <property type="match status" value="1"/>
</dbReference>
<comment type="caution">
    <text evidence="11">The sequence shown here is derived from an EMBL/GenBank/DDBJ whole genome shotgun (WGS) entry which is preliminary data.</text>
</comment>
<comment type="similarity">
    <text evidence="2 9">Belongs to the uroporphyrinogen-III synthase family.</text>
</comment>
<dbReference type="CDD" id="cd06578">
    <property type="entry name" value="HemD"/>
    <property type="match status" value="1"/>
</dbReference>
<evidence type="ECO:0000256" key="9">
    <source>
        <dbReference type="RuleBase" id="RU366031"/>
    </source>
</evidence>
<dbReference type="InterPro" id="IPR036108">
    <property type="entry name" value="4pyrrol_syn_uPrphyn_synt_sf"/>
</dbReference>
<dbReference type="InterPro" id="IPR003754">
    <property type="entry name" value="4pyrrol_synth_uPrphyn_synth"/>
</dbReference>
<name>A0A562LE98_9GAMM</name>
<organism evidence="11 12">
    <name type="scientific">Luteimonas cucumeris</name>
    <dbReference type="NCBI Taxonomy" id="985012"/>
    <lineage>
        <taxon>Bacteria</taxon>
        <taxon>Pseudomonadati</taxon>
        <taxon>Pseudomonadota</taxon>
        <taxon>Gammaproteobacteria</taxon>
        <taxon>Lysobacterales</taxon>
        <taxon>Lysobacteraceae</taxon>
        <taxon>Luteimonas</taxon>
    </lineage>
</organism>
<evidence type="ECO:0000256" key="1">
    <source>
        <dbReference type="ARBA" id="ARBA00004772"/>
    </source>
</evidence>
<evidence type="ECO:0000256" key="5">
    <source>
        <dbReference type="ARBA" id="ARBA00023244"/>
    </source>
</evidence>
<comment type="catalytic activity">
    <reaction evidence="8 9">
        <text>hydroxymethylbilane = uroporphyrinogen III + H2O</text>
        <dbReference type="Rhea" id="RHEA:18965"/>
        <dbReference type="ChEBI" id="CHEBI:15377"/>
        <dbReference type="ChEBI" id="CHEBI:57308"/>
        <dbReference type="ChEBI" id="CHEBI:57845"/>
        <dbReference type="EC" id="4.2.1.75"/>
    </reaction>
</comment>
<keyword evidence="12" id="KW-1185">Reference proteome</keyword>
<keyword evidence="5 9" id="KW-0627">Porphyrin biosynthesis</keyword>
<comment type="function">
    <text evidence="6 9">Catalyzes cyclization of the linear tetrapyrrole, hydroxymethylbilane, to the macrocyclic uroporphyrinogen III.</text>
</comment>
<keyword evidence="4 9" id="KW-0456">Lyase</keyword>
<dbReference type="RefSeq" id="WP_242007429.1">
    <property type="nucleotide sequence ID" value="NZ_VLKN01000001.1"/>
</dbReference>
<dbReference type="PANTHER" id="PTHR38042:SF1">
    <property type="entry name" value="UROPORPHYRINOGEN-III SYNTHASE, CHLOROPLASTIC"/>
    <property type="match status" value="1"/>
</dbReference>
<evidence type="ECO:0000256" key="2">
    <source>
        <dbReference type="ARBA" id="ARBA00008133"/>
    </source>
</evidence>
<proteinExistence type="inferred from homology"/>
<evidence type="ECO:0000256" key="7">
    <source>
        <dbReference type="ARBA" id="ARBA00040167"/>
    </source>
</evidence>
<dbReference type="AlphaFoldDB" id="A0A562LE98"/>
<dbReference type="GO" id="GO:0004852">
    <property type="term" value="F:uroporphyrinogen-III synthase activity"/>
    <property type="evidence" value="ECO:0007669"/>
    <property type="project" value="UniProtKB-UniRule"/>
</dbReference>
<dbReference type="EC" id="4.2.1.75" evidence="3 9"/>
<dbReference type="PANTHER" id="PTHR38042">
    <property type="entry name" value="UROPORPHYRINOGEN-III SYNTHASE, CHLOROPLASTIC"/>
    <property type="match status" value="1"/>
</dbReference>